<dbReference type="CDD" id="cd00077">
    <property type="entry name" value="HDc"/>
    <property type="match status" value="1"/>
</dbReference>
<name>A0A1L7JNR8_CLOBO</name>
<gene>
    <name evidence="2" type="ORF">NPD8_4179</name>
</gene>
<protein>
    <submittedName>
        <fullName evidence="2">HD containing domain protein</fullName>
    </submittedName>
</protein>
<proteinExistence type="predicted"/>
<organism evidence="2">
    <name type="scientific">Clostridium botulinum</name>
    <dbReference type="NCBI Taxonomy" id="1491"/>
    <lineage>
        <taxon>Bacteria</taxon>
        <taxon>Bacillati</taxon>
        <taxon>Bacillota</taxon>
        <taxon>Clostridia</taxon>
        <taxon>Eubacteriales</taxon>
        <taxon>Clostridiaceae</taxon>
        <taxon>Clostridium</taxon>
    </lineage>
</organism>
<dbReference type="SUPFAM" id="SSF109604">
    <property type="entry name" value="HD-domain/PDEase-like"/>
    <property type="match status" value="1"/>
</dbReference>
<dbReference type="EMBL" id="CP015719">
    <property type="protein sequence ID" value="APU87232.1"/>
    <property type="molecule type" value="Genomic_DNA"/>
</dbReference>
<geneLocation type="plasmid" evidence="2">
    <name>pNPD8_2</name>
</geneLocation>
<evidence type="ECO:0000313" key="2">
    <source>
        <dbReference type="EMBL" id="APU87232.1"/>
    </source>
</evidence>
<feature type="domain" description="HD-GYP" evidence="1">
    <location>
        <begin position="1"/>
        <end position="60"/>
    </location>
</feature>
<dbReference type="Gene3D" id="1.10.3210.10">
    <property type="entry name" value="Hypothetical protein af1432"/>
    <property type="match status" value="1"/>
</dbReference>
<evidence type="ECO:0000259" key="1">
    <source>
        <dbReference type="PROSITE" id="PS51832"/>
    </source>
</evidence>
<keyword evidence="2" id="KW-0614">Plasmid</keyword>
<dbReference type="PROSITE" id="PS51832">
    <property type="entry name" value="HD_GYP"/>
    <property type="match status" value="1"/>
</dbReference>
<dbReference type="InterPro" id="IPR037522">
    <property type="entry name" value="HD_GYP_dom"/>
</dbReference>
<sequence length="60" mass="6760">MSYGLTNEELTYLCIGSILHDIGKLKISNNILNKITPLTSKELKNLKSILYMVVKLHKNG</sequence>
<dbReference type="InterPro" id="IPR003607">
    <property type="entry name" value="HD/PDEase_dom"/>
</dbReference>
<accession>A0A1L7JNR8</accession>
<dbReference type="AlphaFoldDB" id="A0A1L7JNR8"/>
<reference evidence="2" key="1">
    <citation type="submission" date="2016-05" db="EMBL/GenBank/DDBJ databases">
        <authorList>
            <person name="Lavstsen T."/>
            <person name="Jespersen J.S."/>
        </authorList>
    </citation>
    <scope>NUCLEOTIDE SEQUENCE</scope>
    <source>
        <strain evidence="2">CDC69096</strain>
        <plasmid evidence="2">pNPD8_2</plasmid>
    </source>
</reference>